<feature type="transmembrane region" description="Helical" evidence="1">
    <location>
        <begin position="150"/>
        <end position="180"/>
    </location>
</feature>
<keyword evidence="1" id="KW-1133">Transmembrane helix</keyword>
<sequence>MCWNENISLNTFVFTTAVMIFIWYNNTYTQYKLKEFTNWITYCLFFSITVMQLIEYFLWKSINQKNKFDNTLFSIIGWIVIRIIQPLFIILIIPDKYSMMKKILFILYYSLLVLIHGYKYFYNPLDFTTTIDKNGHLLWKWLDLKNFELIIGYFYLFLFTTLLLSYPVITLIFGAFFLYCYFNYYITWSSQWCWVCNSVFLYFLIKILFIMPYKEYKMLC</sequence>
<reference evidence="2" key="1">
    <citation type="journal article" date="2020" name="Nature">
        <title>Giant virus diversity and host interactions through global metagenomics.</title>
        <authorList>
            <person name="Schulz F."/>
            <person name="Roux S."/>
            <person name="Paez-Espino D."/>
            <person name="Jungbluth S."/>
            <person name="Walsh D.A."/>
            <person name="Denef V.J."/>
            <person name="McMahon K.D."/>
            <person name="Konstantinidis K.T."/>
            <person name="Eloe-Fadrosh E.A."/>
            <person name="Kyrpides N.C."/>
            <person name="Woyke T."/>
        </authorList>
    </citation>
    <scope>NUCLEOTIDE SEQUENCE</scope>
    <source>
        <strain evidence="2">GVMAG-M-3300027969-2</strain>
    </source>
</reference>
<keyword evidence="1" id="KW-0472">Membrane</keyword>
<feature type="transmembrane region" description="Helical" evidence="1">
    <location>
        <begin position="105"/>
        <end position="122"/>
    </location>
</feature>
<feature type="transmembrane region" description="Helical" evidence="1">
    <location>
        <begin position="36"/>
        <end position="59"/>
    </location>
</feature>
<proteinExistence type="predicted"/>
<dbReference type="AlphaFoldDB" id="A0A6C0LP74"/>
<protein>
    <submittedName>
        <fullName evidence="2">Uncharacterized protein</fullName>
    </submittedName>
</protein>
<feature type="transmembrane region" description="Helical" evidence="1">
    <location>
        <begin position="6"/>
        <end position="24"/>
    </location>
</feature>
<evidence type="ECO:0000256" key="1">
    <source>
        <dbReference type="SAM" id="Phobius"/>
    </source>
</evidence>
<organism evidence="2">
    <name type="scientific">viral metagenome</name>
    <dbReference type="NCBI Taxonomy" id="1070528"/>
    <lineage>
        <taxon>unclassified sequences</taxon>
        <taxon>metagenomes</taxon>
        <taxon>organismal metagenomes</taxon>
    </lineage>
</organism>
<evidence type="ECO:0000313" key="2">
    <source>
        <dbReference type="EMBL" id="QHU32716.1"/>
    </source>
</evidence>
<feature type="transmembrane region" description="Helical" evidence="1">
    <location>
        <begin position="192"/>
        <end position="213"/>
    </location>
</feature>
<feature type="transmembrane region" description="Helical" evidence="1">
    <location>
        <begin position="71"/>
        <end position="93"/>
    </location>
</feature>
<name>A0A6C0LP74_9ZZZZ</name>
<keyword evidence="1" id="KW-0812">Transmembrane</keyword>
<accession>A0A6C0LP74</accession>
<dbReference type="EMBL" id="MN740541">
    <property type="protein sequence ID" value="QHU32716.1"/>
    <property type="molecule type" value="Genomic_DNA"/>
</dbReference>